<keyword evidence="3" id="KW-1185">Reference proteome</keyword>
<name>A0A4Y2J1G6_ARAVE</name>
<comment type="caution">
    <text evidence="2">The sequence shown here is derived from an EMBL/GenBank/DDBJ whole genome shotgun (WGS) entry which is preliminary data.</text>
</comment>
<sequence>MFAPKSSDRGNISDHTRPLNDSRINRSSTEAWSPIIQSPVHGSTPPEGGTYITGGDNFTTTIAVSLRKRIHAYLSGGHPFVSSQFPREITLCEVCLLDSISLTEC</sequence>
<feature type="region of interest" description="Disordered" evidence="1">
    <location>
        <begin position="1"/>
        <end position="53"/>
    </location>
</feature>
<evidence type="ECO:0000256" key="1">
    <source>
        <dbReference type="SAM" id="MobiDB-lite"/>
    </source>
</evidence>
<gene>
    <name evidence="2" type="ORF">AVEN_78336_1</name>
</gene>
<accession>A0A4Y2J1G6</accession>
<organism evidence="2 3">
    <name type="scientific">Araneus ventricosus</name>
    <name type="common">Orbweaver spider</name>
    <name type="synonym">Epeira ventricosa</name>
    <dbReference type="NCBI Taxonomy" id="182803"/>
    <lineage>
        <taxon>Eukaryota</taxon>
        <taxon>Metazoa</taxon>
        <taxon>Ecdysozoa</taxon>
        <taxon>Arthropoda</taxon>
        <taxon>Chelicerata</taxon>
        <taxon>Arachnida</taxon>
        <taxon>Araneae</taxon>
        <taxon>Araneomorphae</taxon>
        <taxon>Entelegynae</taxon>
        <taxon>Araneoidea</taxon>
        <taxon>Araneidae</taxon>
        <taxon>Araneus</taxon>
    </lineage>
</organism>
<evidence type="ECO:0000313" key="2">
    <source>
        <dbReference type="EMBL" id="GBM84081.1"/>
    </source>
</evidence>
<proteinExistence type="predicted"/>
<dbReference type="AlphaFoldDB" id="A0A4Y2J1G6"/>
<evidence type="ECO:0000313" key="3">
    <source>
        <dbReference type="Proteomes" id="UP000499080"/>
    </source>
</evidence>
<protein>
    <submittedName>
        <fullName evidence="2">Uncharacterized protein</fullName>
    </submittedName>
</protein>
<reference evidence="2 3" key="1">
    <citation type="journal article" date="2019" name="Sci. Rep.">
        <title>Orb-weaving spider Araneus ventricosus genome elucidates the spidroin gene catalogue.</title>
        <authorList>
            <person name="Kono N."/>
            <person name="Nakamura H."/>
            <person name="Ohtoshi R."/>
            <person name="Moran D.A.P."/>
            <person name="Shinohara A."/>
            <person name="Yoshida Y."/>
            <person name="Fujiwara M."/>
            <person name="Mori M."/>
            <person name="Tomita M."/>
            <person name="Arakawa K."/>
        </authorList>
    </citation>
    <scope>NUCLEOTIDE SEQUENCE [LARGE SCALE GENOMIC DNA]</scope>
</reference>
<dbReference type="Proteomes" id="UP000499080">
    <property type="component" value="Unassembled WGS sequence"/>
</dbReference>
<dbReference type="EMBL" id="BGPR01003130">
    <property type="protein sequence ID" value="GBM84081.1"/>
    <property type="molecule type" value="Genomic_DNA"/>
</dbReference>
<feature type="compositionally biased region" description="Basic and acidic residues" evidence="1">
    <location>
        <begin position="1"/>
        <end position="24"/>
    </location>
</feature>